<feature type="signal peptide" evidence="2">
    <location>
        <begin position="1"/>
        <end position="20"/>
    </location>
</feature>
<evidence type="ECO:0000313" key="3">
    <source>
        <dbReference type="EMBL" id="SEL63443.1"/>
    </source>
</evidence>
<reference evidence="4" key="1">
    <citation type="submission" date="2016-10" db="EMBL/GenBank/DDBJ databases">
        <authorList>
            <person name="Varghese N."/>
            <person name="Submissions S."/>
        </authorList>
    </citation>
    <scope>NUCLEOTIDE SEQUENCE [LARGE SCALE GENOMIC DNA]</scope>
    <source>
        <strain evidence="4">Jip14</strain>
    </source>
</reference>
<evidence type="ECO:0000256" key="1">
    <source>
        <dbReference type="SAM" id="Coils"/>
    </source>
</evidence>
<accession>A0A1H7RTC6</accession>
<sequence length="154" mass="17230">MKTIVLSTLISVAAFGNSFAGTFNDPSNDKNNVTTLKETVAFHQHNMVVLYNQYDLAEARIKASRGNHAELERDHQFFVGLYQQDIADGIRVAQSKKAIEALNARYAKLHAERDTYEALEIAKLQQHLKVALKKEEKAFAKAQKALSQTVIAAR</sequence>
<dbReference type="STRING" id="332977.SAMN05421740_107293"/>
<name>A0A1H7RTC6_9SPHI</name>
<keyword evidence="2" id="KW-0732">Signal</keyword>
<keyword evidence="4" id="KW-1185">Reference proteome</keyword>
<gene>
    <name evidence="3" type="ORF">SAMN05421740_107293</name>
</gene>
<organism evidence="3 4">
    <name type="scientific">Parapedobacter koreensis</name>
    <dbReference type="NCBI Taxonomy" id="332977"/>
    <lineage>
        <taxon>Bacteria</taxon>
        <taxon>Pseudomonadati</taxon>
        <taxon>Bacteroidota</taxon>
        <taxon>Sphingobacteriia</taxon>
        <taxon>Sphingobacteriales</taxon>
        <taxon>Sphingobacteriaceae</taxon>
        <taxon>Parapedobacter</taxon>
    </lineage>
</organism>
<feature type="chain" id="PRO_5011708830" evidence="2">
    <location>
        <begin position="21"/>
        <end position="154"/>
    </location>
</feature>
<evidence type="ECO:0000313" key="4">
    <source>
        <dbReference type="Proteomes" id="UP000198916"/>
    </source>
</evidence>
<proteinExistence type="predicted"/>
<dbReference type="AlphaFoldDB" id="A0A1H7RTC6"/>
<evidence type="ECO:0000256" key="2">
    <source>
        <dbReference type="SAM" id="SignalP"/>
    </source>
</evidence>
<dbReference type="RefSeq" id="WP_090607309.1">
    <property type="nucleotide sequence ID" value="NZ_FNZR01000007.1"/>
</dbReference>
<protein>
    <submittedName>
        <fullName evidence="3">Uncharacterized protein</fullName>
    </submittedName>
</protein>
<keyword evidence="1" id="KW-0175">Coiled coil</keyword>
<dbReference type="EMBL" id="FNZR01000007">
    <property type="protein sequence ID" value="SEL63443.1"/>
    <property type="molecule type" value="Genomic_DNA"/>
</dbReference>
<dbReference type="Proteomes" id="UP000198916">
    <property type="component" value="Unassembled WGS sequence"/>
</dbReference>
<feature type="coiled-coil region" evidence="1">
    <location>
        <begin position="54"/>
        <end position="119"/>
    </location>
</feature>